<evidence type="ECO:0000313" key="9">
    <source>
        <dbReference type="Proteomes" id="UP000298390"/>
    </source>
</evidence>
<keyword evidence="4" id="KW-0521">NADP</keyword>
<evidence type="ECO:0000256" key="5">
    <source>
        <dbReference type="ARBA" id="ARBA00023002"/>
    </source>
</evidence>
<dbReference type="CDD" id="cd02932">
    <property type="entry name" value="OYE_YqiM_FMN"/>
    <property type="match status" value="1"/>
</dbReference>
<dbReference type="Pfam" id="PF00724">
    <property type="entry name" value="Oxidored_FMN"/>
    <property type="match status" value="1"/>
</dbReference>
<sequence length="437" mass="48094">MEDILVAAAPNTSYFTPAQDPPAGTAFDPQPDGRSIPKLFQPLQIRGLRMQNRILVRRFLTVLDAYSPDCTTQLSPMVTQSAEDGKITPYHKTHIGGILTFGPGLSFMEGASITPEGRGTPQDVGLWDDSQIEPLRELVEYAHSQNQKIGIQINHAGRKGSTVALWLARHAISTEAVGGWPDKLLAPSAIAYSPGDPVPTELDKEGIQRIKKAWTEAAVRAVKAGFDAIDIHGAHGYLLHQFMSPVTNKRTDKYGGSFENRIRLAVEIVDAVRELMPEDMPLFFRVSATDWLEEVAPNEPSWCCEDTVRLAEILADHGVDVCDVSSGGLDPRQKIVVQESAYQARFAVAVKKRVGGRMLVSSVGGIKHATIAQEVLNRDIDMVLVGRQFLRDHQTVWTFAEQLGVDVKLPNQVAWVFAGRGNQQSKVTKEKESKDRA</sequence>
<name>A0A4Y9YN67_9APHY</name>
<evidence type="ECO:0000256" key="2">
    <source>
        <dbReference type="ARBA" id="ARBA00022630"/>
    </source>
</evidence>
<proteinExistence type="predicted"/>
<keyword evidence="3" id="KW-0288">FMN</keyword>
<keyword evidence="2" id="KW-0285">Flavoprotein</keyword>
<dbReference type="GO" id="GO:0003959">
    <property type="term" value="F:NADPH dehydrogenase activity"/>
    <property type="evidence" value="ECO:0007669"/>
    <property type="project" value="InterPro"/>
</dbReference>
<gene>
    <name evidence="8" type="ORF">EVJ58_g2979</name>
</gene>
<reference evidence="8 9" key="1">
    <citation type="submission" date="2019-01" db="EMBL/GenBank/DDBJ databases">
        <title>Genome sequencing of the rare red list fungi Fomitopsis rosea.</title>
        <authorList>
            <person name="Buettner E."/>
            <person name="Kellner H."/>
        </authorList>
    </citation>
    <scope>NUCLEOTIDE SEQUENCE [LARGE SCALE GENOMIC DNA]</scope>
    <source>
        <strain evidence="8 9">DSM 105464</strain>
    </source>
</reference>
<dbReference type="SUPFAM" id="SSF51395">
    <property type="entry name" value="FMN-linked oxidoreductases"/>
    <property type="match status" value="1"/>
</dbReference>
<comment type="cofactor">
    <cofactor evidence="1">
        <name>FMN</name>
        <dbReference type="ChEBI" id="CHEBI:58210"/>
    </cofactor>
</comment>
<protein>
    <recommendedName>
        <fullName evidence="7">NADH:flavin oxidoreductase/NADH oxidase N-terminal domain-containing protein</fullName>
    </recommendedName>
</protein>
<evidence type="ECO:0000256" key="6">
    <source>
        <dbReference type="SAM" id="MobiDB-lite"/>
    </source>
</evidence>
<evidence type="ECO:0000256" key="4">
    <source>
        <dbReference type="ARBA" id="ARBA00022857"/>
    </source>
</evidence>
<dbReference type="GO" id="GO:0050661">
    <property type="term" value="F:NADP binding"/>
    <property type="evidence" value="ECO:0007669"/>
    <property type="project" value="InterPro"/>
</dbReference>
<feature type="region of interest" description="Disordered" evidence="6">
    <location>
        <begin position="15"/>
        <end position="34"/>
    </location>
</feature>
<organism evidence="8 9">
    <name type="scientific">Rhodofomes roseus</name>
    <dbReference type="NCBI Taxonomy" id="34475"/>
    <lineage>
        <taxon>Eukaryota</taxon>
        <taxon>Fungi</taxon>
        <taxon>Dikarya</taxon>
        <taxon>Basidiomycota</taxon>
        <taxon>Agaricomycotina</taxon>
        <taxon>Agaricomycetes</taxon>
        <taxon>Polyporales</taxon>
        <taxon>Rhodofomes</taxon>
    </lineage>
</organism>
<accession>A0A4Y9YN67</accession>
<evidence type="ECO:0000259" key="7">
    <source>
        <dbReference type="Pfam" id="PF00724"/>
    </source>
</evidence>
<evidence type="ECO:0000256" key="1">
    <source>
        <dbReference type="ARBA" id="ARBA00001917"/>
    </source>
</evidence>
<dbReference type="PANTHER" id="PTHR43303">
    <property type="entry name" value="NADPH DEHYDROGENASE C23G7.10C-RELATED"/>
    <property type="match status" value="1"/>
</dbReference>
<dbReference type="PANTHER" id="PTHR43303:SF4">
    <property type="entry name" value="NADPH DEHYDROGENASE C23G7.10C-RELATED"/>
    <property type="match status" value="1"/>
</dbReference>
<dbReference type="EMBL" id="SEKV01000116">
    <property type="protein sequence ID" value="TFY63884.1"/>
    <property type="molecule type" value="Genomic_DNA"/>
</dbReference>
<dbReference type="InterPro" id="IPR001155">
    <property type="entry name" value="OxRdtase_FMN_N"/>
</dbReference>
<keyword evidence="5" id="KW-0560">Oxidoreductase</keyword>
<comment type="caution">
    <text evidence="8">The sequence shown here is derived from an EMBL/GenBank/DDBJ whole genome shotgun (WGS) entry which is preliminary data.</text>
</comment>
<dbReference type="AlphaFoldDB" id="A0A4Y9YN67"/>
<dbReference type="Proteomes" id="UP000298390">
    <property type="component" value="Unassembled WGS sequence"/>
</dbReference>
<evidence type="ECO:0000256" key="3">
    <source>
        <dbReference type="ARBA" id="ARBA00022643"/>
    </source>
</evidence>
<feature type="domain" description="NADH:flavin oxidoreductase/NADH oxidase N-terminal" evidence="7">
    <location>
        <begin position="38"/>
        <end position="402"/>
    </location>
</feature>
<dbReference type="Gene3D" id="3.20.20.70">
    <property type="entry name" value="Aldolase class I"/>
    <property type="match status" value="1"/>
</dbReference>
<dbReference type="InterPro" id="IPR013785">
    <property type="entry name" value="Aldolase_TIM"/>
</dbReference>
<dbReference type="InterPro" id="IPR044152">
    <property type="entry name" value="YqjM-like"/>
</dbReference>
<evidence type="ECO:0000313" key="8">
    <source>
        <dbReference type="EMBL" id="TFY63884.1"/>
    </source>
</evidence>
<dbReference type="STRING" id="34475.A0A4Y9YN67"/>
<dbReference type="GO" id="GO:0010181">
    <property type="term" value="F:FMN binding"/>
    <property type="evidence" value="ECO:0007669"/>
    <property type="project" value="InterPro"/>
</dbReference>